<keyword evidence="2" id="KW-0677">Repeat</keyword>
<organism evidence="4 5">
    <name type="scientific">Oldenlandia corymbosa var. corymbosa</name>
    <dbReference type="NCBI Taxonomy" id="529605"/>
    <lineage>
        <taxon>Eukaryota</taxon>
        <taxon>Viridiplantae</taxon>
        <taxon>Streptophyta</taxon>
        <taxon>Embryophyta</taxon>
        <taxon>Tracheophyta</taxon>
        <taxon>Spermatophyta</taxon>
        <taxon>Magnoliopsida</taxon>
        <taxon>eudicotyledons</taxon>
        <taxon>Gunneridae</taxon>
        <taxon>Pentapetalae</taxon>
        <taxon>asterids</taxon>
        <taxon>lamiids</taxon>
        <taxon>Gentianales</taxon>
        <taxon>Rubiaceae</taxon>
        <taxon>Rubioideae</taxon>
        <taxon>Spermacoceae</taxon>
        <taxon>Hedyotis-Oldenlandia complex</taxon>
        <taxon>Oldenlandia</taxon>
    </lineage>
</organism>
<proteinExistence type="inferred from homology"/>
<dbReference type="PANTHER" id="PTHR47936:SF1">
    <property type="entry name" value="PENTATRICOPEPTIDE REPEAT-CONTAINING PROTEIN GUN1, CHLOROPLASTIC"/>
    <property type="match status" value="1"/>
</dbReference>
<dbReference type="Pfam" id="PF01535">
    <property type="entry name" value="PPR"/>
    <property type="match status" value="2"/>
</dbReference>
<evidence type="ECO:0000256" key="3">
    <source>
        <dbReference type="PROSITE-ProRule" id="PRU00708"/>
    </source>
</evidence>
<dbReference type="Pfam" id="PF12854">
    <property type="entry name" value="PPR_1"/>
    <property type="match status" value="3"/>
</dbReference>
<dbReference type="InterPro" id="IPR002885">
    <property type="entry name" value="PPR_rpt"/>
</dbReference>
<evidence type="ECO:0000313" key="5">
    <source>
        <dbReference type="Proteomes" id="UP001161247"/>
    </source>
</evidence>
<dbReference type="GO" id="GO:0010019">
    <property type="term" value="P:chloroplast-nucleus signaling pathway"/>
    <property type="evidence" value="ECO:0007669"/>
    <property type="project" value="TreeGrafter"/>
</dbReference>
<dbReference type="GO" id="GO:0031930">
    <property type="term" value="P:mitochondria-nucleus signaling pathway"/>
    <property type="evidence" value="ECO:0007669"/>
    <property type="project" value="TreeGrafter"/>
</dbReference>
<dbReference type="PROSITE" id="PS51375">
    <property type="entry name" value="PPR"/>
    <property type="match status" value="11"/>
</dbReference>
<feature type="repeat" description="PPR" evidence="3">
    <location>
        <begin position="175"/>
        <end position="209"/>
    </location>
</feature>
<feature type="repeat" description="PPR" evidence="3">
    <location>
        <begin position="521"/>
        <end position="555"/>
    </location>
</feature>
<dbReference type="Pfam" id="PF13041">
    <property type="entry name" value="PPR_2"/>
    <property type="match status" value="3"/>
</dbReference>
<sequence length="629" mass="70001">MPKISTSFLNSFNKAILKRPIFSIQSKLISTSPVPTHQQIAHLILEQKTATLALQTFRWASKVPSFTHTQATYRALIHKLCTFRRFDIVQELLDEMSSSIGSPPDEDVFITIVRGLGRARMIKQVIKVLDMVSKLEKKPSLKLYNSILDVLVKEDIDIAREFYRKKMMASGVQGDDYTFGILMKGLCLTNRIGDGFKLLQVLKTRGVTPNAVVYNTLLHALCKNGKVGRARSLMSDMTDPNDVTFNTMISAYCKEENIVQALVMLEKSLSCGFVPDVVSVTKIVEALCNGGRAFEAVEILERVEERGGTLDVVAYNTLVKGFCKSGKVKVSRRVMKEMELKGFLPNADTYNALMSGLCDSGMLDSALETFNEMKSAGIIWNFTTYDTLIRGLCSAGRTNDGFKILELMEDSKLGSGGQVNPYNSIIHGLYKENRTDEALEFLEKMEKLFPRAVGRSFEILNLCDECSIEQAKQVYAKMMEENSVPSALVYAKMIQVFCQQELLKEAFEVLNEMIVRGYSPSVSTVNALMSELCRQGKIGNALKLMEDMTAKGCSPNSDSYSPMIVTLCSNGNFQTALILLLQMVEKGIVPNYAIWNAIVVCLYQETGSSSVGNKITSPLNKQLDCLIRT</sequence>
<dbReference type="PANTHER" id="PTHR47936">
    <property type="entry name" value="PPR_LONG DOMAIN-CONTAINING PROTEIN"/>
    <property type="match status" value="1"/>
</dbReference>
<reference evidence="4" key="1">
    <citation type="submission" date="2023-03" db="EMBL/GenBank/DDBJ databases">
        <authorList>
            <person name="Julca I."/>
        </authorList>
    </citation>
    <scope>NUCLEOTIDE SEQUENCE</scope>
</reference>
<feature type="repeat" description="PPR" evidence="3">
    <location>
        <begin position="276"/>
        <end position="310"/>
    </location>
</feature>
<comment type="similarity">
    <text evidence="1">Belongs to the PPR family. P subfamily.</text>
</comment>
<feature type="repeat" description="PPR" evidence="3">
    <location>
        <begin position="346"/>
        <end position="380"/>
    </location>
</feature>
<dbReference type="InterPro" id="IPR011990">
    <property type="entry name" value="TPR-like_helical_dom_sf"/>
</dbReference>
<dbReference type="Gene3D" id="1.25.40.10">
    <property type="entry name" value="Tetratricopeptide repeat domain"/>
    <property type="match status" value="6"/>
</dbReference>
<dbReference type="NCBIfam" id="TIGR00756">
    <property type="entry name" value="PPR"/>
    <property type="match status" value="10"/>
</dbReference>
<gene>
    <name evidence="4" type="ORF">OLC1_LOCUS18120</name>
</gene>
<evidence type="ECO:0000313" key="4">
    <source>
        <dbReference type="EMBL" id="CAI9110467.1"/>
    </source>
</evidence>
<feature type="repeat" description="PPR" evidence="3">
    <location>
        <begin position="381"/>
        <end position="415"/>
    </location>
</feature>
<evidence type="ECO:0000256" key="2">
    <source>
        <dbReference type="ARBA" id="ARBA00022737"/>
    </source>
</evidence>
<feature type="repeat" description="PPR" evidence="3">
    <location>
        <begin position="486"/>
        <end position="520"/>
    </location>
</feature>
<feature type="repeat" description="PPR" evidence="3">
    <location>
        <begin position="556"/>
        <end position="590"/>
    </location>
</feature>
<feature type="repeat" description="PPR" evidence="3">
    <location>
        <begin position="241"/>
        <end position="275"/>
    </location>
</feature>
<feature type="repeat" description="PPR" evidence="3">
    <location>
        <begin position="311"/>
        <end position="345"/>
    </location>
</feature>
<name>A0AAV1DTU9_OLDCO</name>
<dbReference type="EMBL" id="OX459123">
    <property type="protein sequence ID" value="CAI9110467.1"/>
    <property type="molecule type" value="Genomic_DNA"/>
</dbReference>
<feature type="repeat" description="PPR" evidence="3">
    <location>
        <begin position="210"/>
        <end position="240"/>
    </location>
</feature>
<keyword evidence="5" id="KW-1185">Reference proteome</keyword>
<dbReference type="AlphaFoldDB" id="A0AAV1DTU9"/>
<accession>A0AAV1DTU9</accession>
<dbReference type="GO" id="GO:0009507">
    <property type="term" value="C:chloroplast"/>
    <property type="evidence" value="ECO:0007669"/>
    <property type="project" value="TreeGrafter"/>
</dbReference>
<protein>
    <submittedName>
        <fullName evidence="4">OLC1v1010496C1</fullName>
    </submittedName>
</protein>
<evidence type="ECO:0000256" key="1">
    <source>
        <dbReference type="ARBA" id="ARBA00007626"/>
    </source>
</evidence>
<feature type="repeat" description="PPR" evidence="3">
    <location>
        <begin position="418"/>
        <end position="448"/>
    </location>
</feature>
<dbReference type="Proteomes" id="UP001161247">
    <property type="component" value="Chromosome 6"/>
</dbReference>